<dbReference type="EMBL" id="PKFO01000010">
    <property type="protein sequence ID" value="PVH23160.1"/>
    <property type="molecule type" value="Genomic_DNA"/>
</dbReference>
<name>A0A2V1AYJ1_9ASCO</name>
<dbReference type="Proteomes" id="UP000244309">
    <property type="component" value="Unassembled WGS sequence"/>
</dbReference>
<keyword evidence="3" id="KW-1185">Reference proteome</keyword>
<gene>
    <name evidence="2" type="ORF">CXQ85_002889</name>
</gene>
<dbReference type="OrthoDB" id="2399148at2759"/>
<dbReference type="GO" id="GO:0061617">
    <property type="term" value="C:MICOS complex"/>
    <property type="evidence" value="ECO:0007669"/>
    <property type="project" value="UniProtKB-UniRule"/>
</dbReference>
<protein>
    <recommendedName>
        <fullName evidence="1">MICOS complex subunit</fullName>
    </recommendedName>
</protein>
<dbReference type="InterPro" id="IPR033181">
    <property type="entry name" value="Mic26_fungi"/>
</dbReference>
<dbReference type="PANTHER" id="PTHR28268">
    <property type="entry name" value="MICOS SUBUNIT MIC26"/>
    <property type="match status" value="1"/>
</dbReference>
<dbReference type="AlphaFoldDB" id="A0A2V1AYJ1"/>
<dbReference type="InterPro" id="IPR019166">
    <property type="entry name" value="MIC26/MIC27"/>
</dbReference>
<dbReference type="RefSeq" id="XP_025344100.1">
    <property type="nucleotide sequence ID" value="XM_025486550.1"/>
</dbReference>
<reference evidence="2 3" key="1">
    <citation type="submission" date="2017-12" db="EMBL/GenBank/DDBJ databases">
        <title>Genome Sequence of a Multidrug-Resistant Candida haemulonii Isolate from a Patient with Chronic Leg Ulcers in Israel.</title>
        <authorList>
            <person name="Chow N.A."/>
            <person name="Gade L."/>
            <person name="Batra D."/>
            <person name="Rowe L.A."/>
            <person name="Ben-Ami R."/>
            <person name="Loparev V.N."/>
            <person name="Litvintseva A.P."/>
        </authorList>
    </citation>
    <scope>NUCLEOTIDE SEQUENCE [LARGE SCALE GENOMIC DNA]</scope>
    <source>
        <strain evidence="2 3">B11899</strain>
    </source>
</reference>
<sequence>MGRSFYGDAEFVETKPGYKGEISEALKEKESLHGNISFVEGMGVRTTPYLESLVNQGKTFLQDKFSIVGAEVGTQVSAARNEIRSLTESAGALIQEPDKVLDVTIPTLVSAIMVNNRAAPLRIFFPITVSAVAFRIAMPKTYEATKGKVLDWEKERYPEAYQSQSDLAKSGRELAEQFRRVREQSKLDLQQHVHDARVYLTDLWKDEE</sequence>
<comment type="subcellular location">
    <subcellularLocation>
        <location evidence="1">Mitochondrion inner membrane</location>
    </subcellularLocation>
</comment>
<organism evidence="2 3">
    <name type="scientific">Candidozyma haemuli</name>
    <dbReference type="NCBI Taxonomy" id="45357"/>
    <lineage>
        <taxon>Eukaryota</taxon>
        <taxon>Fungi</taxon>
        <taxon>Dikarya</taxon>
        <taxon>Ascomycota</taxon>
        <taxon>Saccharomycotina</taxon>
        <taxon>Pichiomycetes</taxon>
        <taxon>Metschnikowiaceae</taxon>
        <taxon>Candidozyma</taxon>
    </lineage>
</organism>
<dbReference type="GO" id="GO:0042407">
    <property type="term" value="P:cristae formation"/>
    <property type="evidence" value="ECO:0007669"/>
    <property type="project" value="InterPro"/>
</dbReference>
<proteinExistence type="predicted"/>
<dbReference type="PANTHER" id="PTHR28268:SF1">
    <property type="entry name" value="MICOS SUBUNIT MIC26"/>
    <property type="match status" value="1"/>
</dbReference>
<keyword evidence="1" id="KW-0999">Mitochondrion inner membrane</keyword>
<evidence type="ECO:0000313" key="2">
    <source>
        <dbReference type="EMBL" id="PVH23160.1"/>
    </source>
</evidence>
<evidence type="ECO:0000256" key="1">
    <source>
        <dbReference type="RuleBase" id="RU363021"/>
    </source>
</evidence>
<comment type="subunit">
    <text evidence="1">Component of the mitochondrial contact site and cristae organizing system (MICOS) complex.</text>
</comment>
<dbReference type="GeneID" id="37008220"/>
<keyword evidence="1" id="KW-0496">Mitochondrion</keyword>
<dbReference type="GO" id="GO:0044284">
    <property type="term" value="C:mitochondrial crista junction"/>
    <property type="evidence" value="ECO:0007669"/>
    <property type="project" value="TreeGrafter"/>
</dbReference>
<comment type="function">
    <text evidence="1">Component of the MICOS complex, a large protein complex of the mitochondrial inner membrane that plays crucial roles in the maintenance of crista junctions, inner membrane architecture, and formation of contact sites to the outer membrane.</text>
</comment>
<evidence type="ECO:0000313" key="3">
    <source>
        <dbReference type="Proteomes" id="UP000244309"/>
    </source>
</evidence>
<accession>A0A2V1AYJ1</accession>
<keyword evidence="1" id="KW-0472">Membrane</keyword>
<dbReference type="VEuPathDB" id="FungiDB:CXQ85_002889"/>
<comment type="caution">
    <text evidence="2">The sequence shown here is derived from an EMBL/GenBank/DDBJ whole genome shotgun (WGS) entry which is preliminary data.</text>
</comment>
<dbReference type="Pfam" id="PF09769">
    <property type="entry name" value="ApoO"/>
    <property type="match status" value="1"/>
</dbReference>